<gene>
    <name evidence="1" type="ORF">C8N44_109139</name>
</gene>
<evidence type="ECO:0000313" key="2">
    <source>
        <dbReference type="Proteomes" id="UP000244069"/>
    </source>
</evidence>
<name>A0A2T6AX95_9RHOB</name>
<dbReference type="Pfam" id="PF06319">
    <property type="entry name" value="MmcB-like"/>
    <property type="match status" value="1"/>
</dbReference>
<proteinExistence type="predicted"/>
<organism evidence="1 2">
    <name type="scientific">Allosediminivita pacifica</name>
    <dbReference type="NCBI Taxonomy" id="1267769"/>
    <lineage>
        <taxon>Bacteria</taxon>
        <taxon>Pseudomonadati</taxon>
        <taxon>Pseudomonadota</taxon>
        <taxon>Alphaproteobacteria</taxon>
        <taxon>Rhodobacterales</taxon>
        <taxon>Paracoccaceae</taxon>
        <taxon>Allosediminivita</taxon>
    </lineage>
</organism>
<reference evidence="1 2" key="1">
    <citation type="submission" date="2018-04" db="EMBL/GenBank/DDBJ databases">
        <title>Genomic Encyclopedia of Archaeal and Bacterial Type Strains, Phase II (KMG-II): from individual species to whole genera.</title>
        <authorList>
            <person name="Goeker M."/>
        </authorList>
    </citation>
    <scope>NUCLEOTIDE SEQUENCE [LARGE SCALE GENOMIC DNA]</scope>
    <source>
        <strain evidence="1 2">DSM 29329</strain>
    </source>
</reference>
<dbReference type="SUPFAM" id="SSF52980">
    <property type="entry name" value="Restriction endonuclease-like"/>
    <property type="match status" value="1"/>
</dbReference>
<dbReference type="PIRSF" id="PIRSF031796">
    <property type="entry name" value="UPC031796"/>
    <property type="match status" value="1"/>
</dbReference>
<dbReference type="EMBL" id="QBKN01000009">
    <property type="protein sequence ID" value="PTX48447.1"/>
    <property type="molecule type" value="Genomic_DNA"/>
</dbReference>
<comment type="caution">
    <text evidence="1">The sequence shown here is derived from an EMBL/GenBank/DDBJ whole genome shotgun (WGS) entry which is preliminary data.</text>
</comment>
<protein>
    <recommendedName>
        <fullName evidence="3">DNA repair protein MmcB-related protein</fullName>
    </recommendedName>
</protein>
<sequence length="161" mass="18192">MFDISDMPIESLRSEERLMMPGQLLARGVCRHLASHGFSVIEEFTPERGKRLDVMALGPKGQLWVIECKSSRVDFTSDAKWPGYLEWGDRYFWAVDQDFPTELLPDDTGLILADGYDAEILRMGPETRLAGARRNAVIRRFAAHAARRLQALRDPEAGLEG</sequence>
<evidence type="ECO:0000313" key="1">
    <source>
        <dbReference type="EMBL" id="PTX48447.1"/>
    </source>
</evidence>
<keyword evidence="2" id="KW-1185">Reference proteome</keyword>
<dbReference type="Proteomes" id="UP000244069">
    <property type="component" value="Unassembled WGS sequence"/>
</dbReference>
<dbReference type="RefSeq" id="WP_244641043.1">
    <property type="nucleotide sequence ID" value="NZ_BMEZ01000011.1"/>
</dbReference>
<dbReference type="InterPro" id="IPR011335">
    <property type="entry name" value="Restrct_endonuc-II-like"/>
</dbReference>
<dbReference type="InterPro" id="IPR009394">
    <property type="entry name" value="MmcB-like"/>
</dbReference>
<dbReference type="AlphaFoldDB" id="A0A2T6AX95"/>
<evidence type="ECO:0008006" key="3">
    <source>
        <dbReference type="Google" id="ProtNLM"/>
    </source>
</evidence>
<accession>A0A2T6AX95</accession>